<feature type="coiled-coil region" evidence="1">
    <location>
        <begin position="255"/>
        <end position="286"/>
    </location>
</feature>
<feature type="region of interest" description="Disordered" evidence="2">
    <location>
        <begin position="1"/>
        <end position="28"/>
    </location>
</feature>
<organism evidence="3 4">
    <name type="scientific">Linnemannia gamsii</name>
    <dbReference type="NCBI Taxonomy" id="64522"/>
    <lineage>
        <taxon>Eukaryota</taxon>
        <taxon>Fungi</taxon>
        <taxon>Fungi incertae sedis</taxon>
        <taxon>Mucoromycota</taxon>
        <taxon>Mortierellomycotina</taxon>
        <taxon>Mortierellomycetes</taxon>
        <taxon>Mortierellales</taxon>
        <taxon>Mortierellaceae</taxon>
        <taxon>Linnemannia</taxon>
    </lineage>
</organism>
<feature type="region of interest" description="Disordered" evidence="2">
    <location>
        <begin position="62"/>
        <end position="89"/>
    </location>
</feature>
<dbReference type="Proteomes" id="UP001194696">
    <property type="component" value="Unassembled WGS sequence"/>
</dbReference>
<evidence type="ECO:0000256" key="2">
    <source>
        <dbReference type="SAM" id="MobiDB-lite"/>
    </source>
</evidence>
<sequence length="317" mass="35302">MASFGFSTLPDPEPGRHQFAEAPSPFSQAADAYQSHLSQPMNLTPANHAAFLEYLKSTAYPTQQSPTSASASTTTATTTSSSAPLLSSATPVLATTTTTTRPAPPQLQHQSYQPYQPYQPYQLSASTTARPLFSNDIQHQQQHDGGDILDFLNSTSYSEYVDELDSAGARIEKHQQERREFVYTYTEADLGRRSLFSTLQLIQHLPSERQDIVQYLLQQGSYADDVWGRPFSQDVRAEEGVSLDATLAEQDKYLKEQLQKREGGERDEMEEEMERVLKEIVENAKEEVTSTGGGQTDGKALNRLLMVRSHIIMGTKL</sequence>
<evidence type="ECO:0000313" key="3">
    <source>
        <dbReference type="EMBL" id="KAG0286947.1"/>
    </source>
</evidence>
<keyword evidence="4" id="KW-1185">Reference proteome</keyword>
<accession>A0ABQ7JZ53</accession>
<name>A0ABQ7JZ53_9FUNG</name>
<gene>
    <name evidence="3" type="ORF">BGZ96_009058</name>
</gene>
<proteinExistence type="predicted"/>
<protein>
    <recommendedName>
        <fullName evidence="5">Mediator of RNA polymerase II transcription subunit 7</fullName>
    </recommendedName>
</protein>
<comment type="caution">
    <text evidence="3">The sequence shown here is derived from an EMBL/GenBank/DDBJ whole genome shotgun (WGS) entry which is preliminary data.</text>
</comment>
<evidence type="ECO:0000256" key="1">
    <source>
        <dbReference type="SAM" id="Coils"/>
    </source>
</evidence>
<keyword evidence="1" id="KW-0175">Coiled coil</keyword>
<dbReference type="EMBL" id="JAAAIM010000531">
    <property type="protein sequence ID" value="KAG0286947.1"/>
    <property type="molecule type" value="Genomic_DNA"/>
</dbReference>
<evidence type="ECO:0000313" key="4">
    <source>
        <dbReference type="Proteomes" id="UP001194696"/>
    </source>
</evidence>
<evidence type="ECO:0008006" key="5">
    <source>
        <dbReference type="Google" id="ProtNLM"/>
    </source>
</evidence>
<reference evidence="3 4" key="1">
    <citation type="journal article" date="2020" name="Fungal Divers.">
        <title>Resolving the Mortierellaceae phylogeny through synthesis of multi-gene phylogenetics and phylogenomics.</title>
        <authorList>
            <person name="Vandepol N."/>
            <person name="Liber J."/>
            <person name="Desiro A."/>
            <person name="Na H."/>
            <person name="Kennedy M."/>
            <person name="Barry K."/>
            <person name="Grigoriev I.V."/>
            <person name="Miller A.N."/>
            <person name="O'Donnell K."/>
            <person name="Stajich J.E."/>
            <person name="Bonito G."/>
        </authorList>
    </citation>
    <scope>NUCLEOTIDE SEQUENCE [LARGE SCALE GENOMIC DNA]</scope>
    <source>
        <strain evidence="3 4">AD045</strain>
    </source>
</reference>